<dbReference type="EMBL" id="JX649901">
    <property type="protein sequence ID" value="AGC72421.1"/>
    <property type="molecule type" value="Genomic_DNA"/>
</dbReference>
<accession>L7VYC4</accession>
<reference evidence="1" key="1">
    <citation type="submission" date="2012-09" db="EMBL/GenBank/DDBJ databases">
        <title>Metagenomic Characterization of a Microbial Community in Wastewater Detects High Levels of Antibiotic Resistance.</title>
        <authorList>
            <person name="Abrams M."/>
            <person name="Caldwell A."/>
            <person name="Vandaei E."/>
            <person name="Lee W."/>
            <person name="Perrott J."/>
            <person name="Khan S.Y."/>
            <person name="Ta J."/>
            <person name="Romero D."/>
            <person name="Nguyen V."/>
            <person name="Pourmand N."/>
            <person name="Ouverney C.C."/>
        </authorList>
    </citation>
    <scope>NUCLEOTIDE SEQUENCE</scope>
</reference>
<sequence length="279" mass="29602">MITGYNTDVRHVETVVHVQTEDKGRGNPYIESVVYVAGRVVATKRSSYAGLLDQGKGDPEIAALMDHQHRTIVAAIRAGRFDGKLEGLKKPGIDAAKAAGEATARHESPETHAQTIVQTGAIPVGARDTAEQGLPPEFRPLEGLPPLTDLSGVPELPDLDDPDEGPTLDQVILECLSTEAEHEQLVLALDGQEDIQPGRVNNLTLRAYSSKSGLPIAGVQVSVKMLSTVADPRTLMIGETDDLGAVEMRLDVPAFARGSAALVVSGASELGRAEIKQLL</sequence>
<proteinExistence type="predicted"/>
<evidence type="ECO:0000313" key="1">
    <source>
        <dbReference type="EMBL" id="AGC72421.1"/>
    </source>
</evidence>
<dbReference type="AlphaFoldDB" id="L7VYC4"/>
<protein>
    <submittedName>
        <fullName evidence="1">Uncharacterized protein</fullName>
    </submittedName>
</protein>
<organism evidence="1">
    <name type="scientific">uncultured bacterium A1Q1_fos_2037</name>
    <dbReference type="NCBI Taxonomy" id="1256558"/>
    <lineage>
        <taxon>Bacteria</taxon>
        <taxon>environmental samples</taxon>
    </lineage>
</organism>
<name>L7VYC4_9BACT</name>